<evidence type="ECO:0000259" key="10">
    <source>
        <dbReference type="PROSITE" id="PS50102"/>
    </source>
</evidence>
<sequence length="774" mass="84391">MLFTDEEAPHLKKWIVKRIENTSDADADVLADYVLALLRHDGDISDIRKLCETEIPDFLKEDPSAFVNDVFETVDHRSYLPGAPPPPPKQVTVPFQPPLPPGALSYDDVPMSQAPLLAPQNKGIRKRSFNDRGEVADAQNGKDSGRGGRAFKQPRRGGRGGRTDDVGGLRGATGFNGSSGQNPSQFLPTPTAVGHFDANAAMEALFSMPMTLGANGMPNFPAQVPRGRRRHRCRDYDTKGYCARGNTCMFEHGDSSIYMPPPPGAFGAQSGQVGTIEEYDPANALMTGSFDPPGFMQAQQSFAPEGGHQGRSRGGKQQGPQQKRRAKAPFSADGPIHDRTKSTIVVENIPEENFDEEQVREFFTQFGIITEVSMQPYKRLAIVKFDNWGAANAAYQSPKVIFDNRFVKVFWYKEEDVPPSMPLNGGGLAKGGPVTGRSSGGVESPAAIGIDMDEFMRKQEEAQKVHDERAQKLQEVERQRQELDRRQQELLAKQREEKAKLMAKLTQKTNGAHKGENGDESKQSKPTTQTEALRAQLAALEEEAKQLGIDSDISSENSSWNSRGGFGRGRGAPFRARGYAPRGAFRGAPRGGRGNHHAAYAAYSLDNRPKKVVITGVDFTVPEKDETLRQYLFGIGEFTDIQTTAAATKIAFKDRKTAEKFFHGLQLNNKEIPGVEGQVEPSWSSGGGGSSAGSTPTPTPGTPAAAPSFGGASAKSCLPNYKPQQQQQYHQTDHADNNKGGAGSVGSDKDVQITLDRPTDQMDYDVADDENAWY</sequence>
<evidence type="ECO:0000256" key="9">
    <source>
        <dbReference type="SAM" id="MobiDB-lite"/>
    </source>
</evidence>
<keyword evidence="2 7" id="KW-0863">Zinc-finger</keyword>
<feature type="compositionally biased region" description="Polar residues" evidence="9">
    <location>
        <begin position="175"/>
        <end position="188"/>
    </location>
</feature>
<dbReference type="Gene3D" id="1.20.1390.10">
    <property type="entry name" value="PWI domain"/>
    <property type="match status" value="1"/>
</dbReference>
<feature type="region of interest" description="Disordered" evidence="9">
    <location>
        <begin position="291"/>
        <end position="342"/>
    </location>
</feature>
<dbReference type="InterPro" id="IPR002483">
    <property type="entry name" value="PWI_dom"/>
</dbReference>
<dbReference type="SMART" id="SM00356">
    <property type="entry name" value="ZnF_C3H1"/>
    <property type="match status" value="1"/>
</dbReference>
<dbReference type="InterPro" id="IPR035979">
    <property type="entry name" value="RBD_domain_sf"/>
</dbReference>
<dbReference type="GO" id="GO:0003723">
    <property type="term" value="F:RNA binding"/>
    <property type="evidence" value="ECO:0007669"/>
    <property type="project" value="UniProtKB-UniRule"/>
</dbReference>
<evidence type="ECO:0000256" key="1">
    <source>
        <dbReference type="ARBA" id="ARBA00022723"/>
    </source>
</evidence>
<organism evidence="12 13">
    <name type="scientific">Lasiosphaeria hispida</name>
    <dbReference type="NCBI Taxonomy" id="260671"/>
    <lineage>
        <taxon>Eukaryota</taxon>
        <taxon>Fungi</taxon>
        <taxon>Dikarya</taxon>
        <taxon>Ascomycota</taxon>
        <taxon>Pezizomycotina</taxon>
        <taxon>Sordariomycetes</taxon>
        <taxon>Sordariomycetidae</taxon>
        <taxon>Sordariales</taxon>
        <taxon>Lasiosphaeriaceae</taxon>
        <taxon>Lasiosphaeria</taxon>
    </lineage>
</organism>
<reference evidence="12" key="2">
    <citation type="submission" date="2023-06" db="EMBL/GenBank/DDBJ databases">
        <authorList>
            <consortium name="Lawrence Berkeley National Laboratory"/>
            <person name="Haridas S."/>
            <person name="Hensen N."/>
            <person name="Bonometti L."/>
            <person name="Westerberg I."/>
            <person name="Brannstrom I.O."/>
            <person name="Guillou S."/>
            <person name="Cros-Aarteil S."/>
            <person name="Calhoun S."/>
            <person name="Kuo A."/>
            <person name="Mondo S."/>
            <person name="Pangilinan J."/>
            <person name="Riley R."/>
            <person name="Labutti K."/>
            <person name="Andreopoulos B."/>
            <person name="Lipzen A."/>
            <person name="Chen C."/>
            <person name="Yanf M."/>
            <person name="Daum C."/>
            <person name="Ng V."/>
            <person name="Clum A."/>
            <person name="Steindorff A."/>
            <person name="Ohm R."/>
            <person name="Martin F."/>
            <person name="Silar P."/>
            <person name="Natvig D."/>
            <person name="Lalanne C."/>
            <person name="Gautier V."/>
            <person name="Ament-Velasquez S.L."/>
            <person name="Kruys A."/>
            <person name="Hutchinson M.I."/>
            <person name="Powell A.J."/>
            <person name="Barry K."/>
            <person name="Miller A.N."/>
            <person name="Grigoriev I.V."/>
            <person name="Debuchy R."/>
            <person name="Gladieux P."/>
            <person name="Thoren M.H."/>
            <person name="Johannesson H."/>
        </authorList>
    </citation>
    <scope>NUCLEOTIDE SEQUENCE</scope>
    <source>
        <strain evidence="12">CBS 955.72</strain>
    </source>
</reference>
<dbReference type="PROSITE" id="PS50102">
    <property type="entry name" value="RRM"/>
    <property type="match status" value="1"/>
</dbReference>
<dbReference type="FunFam" id="3.30.70.330:FF:000647">
    <property type="entry name" value="CCCH zinc finger and RRM domain protein"/>
    <property type="match status" value="1"/>
</dbReference>
<feature type="region of interest" description="Disordered" evidence="9">
    <location>
        <begin position="506"/>
        <end position="530"/>
    </location>
</feature>
<dbReference type="InterPro" id="IPR036855">
    <property type="entry name" value="Znf_CCCH_sf"/>
</dbReference>
<comment type="caution">
    <text evidence="12">The sequence shown here is derived from an EMBL/GenBank/DDBJ whole genome shotgun (WGS) entry which is preliminary data.</text>
</comment>
<dbReference type="CDD" id="cd12257">
    <property type="entry name" value="RRM1_RBM26_like"/>
    <property type="match status" value="1"/>
</dbReference>
<dbReference type="InterPro" id="IPR012677">
    <property type="entry name" value="Nucleotide-bd_a/b_plait_sf"/>
</dbReference>
<feature type="zinc finger region" description="C3H1-type" evidence="7">
    <location>
        <begin position="227"/>
        <end position="255"/>
    </location>
</feature>
<evidence type="ECO:0000256" key="2">
    <source>
        <dbReference type="ARBA" id="ARBA00022771"/>
    </source>
</evidence>
<evidence type="ECO:0000256" key="3">
    <source>
        <dbReference type="ARBA" id="ARBA00022833"/>
    </source>
</evidence>
<keyword evidence="13" id="KW-1185">Reference proteome</keyword>
<feature type="domain" description="RRM" evidence="10">
    <location>
        <begin position="342"/>
        <end position="414"/>
    </location>
</feature>
<gene>
    <name evidence="12" type="ORF">B0T25DRAFT_543737</name>
</gene>
<dbReference type="SUPFAM" id="SSF90229">
    <property type="entry name" value="CCCH zinc finger"/>
    <property type="match status" value="1"/>
</dbReference>
<feature type="region of interest" description="Disordered" evidence="9">
    <location>
        <begin position="552"/>
        <end position="578"/>
    </location>
</feature>
<evidence type="ECO:0000259" key="11">
    <source>
        <dbReference type="PROSITE" id="PS50103"/>
    </source>
</evidence>
<keyword evidence="1 7" id="KW-0479">Metal-binding</keyword>
<keyword evidence="3 7" id="KW-0862">Zinc</keyword>
<feature type="coiled-coil region" evidence="8">
    <location>
        <begin position="459"/>
        <end position="500"/>
    </location>
</feature>
<dbReference type="PROSITE" id="PS50103">
    <property type="entry name" value="ZF_C3H1"/>
    <property type="match status" value="1"/>
</dbReference>
<feature type="compositionally biased region" description="Basic and acidic residues" evidence="9">
    <location>
        <begin position="513"/>
        <end position="523"/>
    </location>
</feature>
<evidence type="ECO:0000313" key="13">
    <source>
        <dbReference type="Proteomes" id="UP001275084"/>
    </source>
</evidence>
<accession>A0AAJ0HI41</accession>
<dbReference type="GO" id="GO:0005634">
    <property type="term" value="C:nucleus"/>
    <property type="evidence" value="ECO:0007669"/>
    <property type="project" value="TreeGrafter"/>
</dbReference>
<dbReference type="InterPro" id="IPR045137">
    <property type="entry name" value="RBM26/27"/>
</dbReference>
<dbReference type="Pfam" id="PF01480">
    <property type="entry name" value="PWI"/>
    <property type="match status" value="1"/>
</dbReference>
<evidence type="ECO:0000256" key="4">
    <source>
        <dbReference type="ARBA" id="ARBA00022884"/>
    </source>
</evidence>
<evidence type="ECO:0000256" key="6">
    <source>
        <dbReference type="PROSITE-ProRule" id="PRU00176"/>
    </source>
</evidence>
<evidence type="ECO:0000256" key="8">
    <source>
        <dbReference type="SAM" id="Coils"/>
    </source>
</evidence>
<proteinExistence type="predicted"/>
<reference evidence="12" key="1">
    <citation type="journal article" date="2023" name="Mol. Phylogenet. Evol.">
        <title>Genome-scale phylogeny and comparative genomics of the fungal order Sordariales.</title>
        <authorList>
            <person name="Hensen N."/>
            <person name="Bonometti L."/>
            <person name="Westerberg I."/>
            <person name="Brannstrom I.O."/>
            <person name="Guillou S."/>
            <person name="Cros-Aarteil S."/>
            <person name="Calhoun S."/>
            <person name="Haridas S."/>
            <person name="Kuo A."/>
            <person name="Mondo S."/>
            <person name="Pangilinan J."/>
            <person name="Riley R."/>
            <person name="LaButti K."/>
            <person name="Andreopoulos B."/>
            <person name="Lipzen A."/>
            <person name="Chen C."/>
            <person name="Yan M."/>
            <person name="Daum C."/>
            <person name="Ng V."/>
            <person name="Clum A."/>
            <person name="Steindorff A."/>
            <person name="Ohm R.A."/>
            <person name="Martin F."/>
            <person name="Silar P."/>
            <person name="Natvig D.O."/>
            <person name="Lalanne C."/>
            <person name="Gautier V."/>
            <person name="Ament-Velasquez S.L."/>
            <person name="Kruys A."/>
            <person name="Hutchinson M.I."/>
            <person name="Powell A.J."/>
            <person name="Barry K."/>
            <person name="Miller A.N."/>
            <person name="Grigoriev I.V."/>
            <person name="Debuchy R."/>
            <person name="Gladieux P."/>
            <person name="Hiltunen Thoren M."/>
            <person name="Johannesson H."/>
        </authorList>
    </citation>
    <scope>NUCLEOTIDE SEQUENCE</scope>
    <source>
        <strain evidence="12">CBS 955.72</strain>
    </source>
</reference>
<dbReference type="PANTHER" id="PTHR14398:SF0">
    <property type="entry name" value="ZINC FINGER PROTEIN SWM"/>
    <property type="match status" value="1"/>
</dbReference>
<feature type="region of interest" description="Disordered" evidence="9">
    <location>
        <begin position="78"/>
        <end position="191"/>
    </location>
</feature>
<dbReference type="InterPro" id="IPR000504">
    <property type="entry name" value="RRM_dom"/>
</dbReference>
<comment type="function">
    <text evidence="5">May be involved in the turnover of nuclear polyadenylated (pA+) RNA.</text>
</comment>
<feature type="compositionally biased region" description="Pro residues" evidence="9">
    <location>
        <begin position="82"/>
        <end position="101"/>
    </location>
</feature>
<feature type="domain" description="C3H1-type" evidence="11">
    <location>
        <begin position="227"/>
        <end position="255"/>
    </location>
</feature>
<dbReference type="AlphaFoldDB" id="A0AAJ0HI41"/>
<dbReference type="EMBL" id="JAUIQD010000004">
    <property type="protein sequence ID" value="KAK3353126.1"/>
    <property type="molecule type" value="Genomic_DNA"/>
</dbReference>
<dbReference type="PANTHER" id="PTHR14398">
    <property type="entry name" value="RNA RECOGNITION RRM/RNP DOMAIN"/>
    <property type="match status" value="1"/>
</dbReference>
<evidence type="ECO:0000313" key="12">
    <source>
        <dbReference type="EMBL" id="KAK3353126.1"/>
    </source>
</evidence>
<dbReference type="GO" id="GO:0008270">
    <property type="term" value="F:zinc ion binding"/>
    <property type="evidence" value="ECO:0007669"/>
    <property type="project" value="UniProtKB-KW"/>
</dbReference>
<evidence type="ECO:0008006" key="14">
    <source>
        <dbReference type="Google" id="ProtNLM"/>
    </source>
</evidence>
<dbReference type="Gene3D" id="3.30.70.330">
    <property type="match status" value="1"/>
</dbReference>
<feature type="region of interest" description="Disordered" evidence="9">
    <location>
        <begin position="672"/>
        <end position="774"/>
    </location>
</feature>
<feature type="compositionally biased region" description="Low complexity" evidence="9">
    <location>
        <begin position="692"/>
        <end position="714"/>
    </location>
</feature>
<feature type="compositionally biased region" description="Low complexity" evidence="9">
    <location>
        <begin position="552"/>
        <end position="563"/>
    </location>
</feature>
<dbReference type="FunFam" id="1.20.1390.10:FF:000007">
    <property type="entry name" value="CCCH zinc finger and RRM domain protein"/>
    <property type="match status" value="1"/>
</dbReference>
<protein>
    <recommendedName>
        <fullName evidence="14">RNA-binding protein</fullName>
    </recommendedName>
</protein>
<dbReference type="SMART" id="SM00360">
    <property type="entry name" value="RRM"/>
    <property type="match status" value="1"/>
</dbReference>
<dbReference type="InterPro" id="IPR000571">
    <property type="entry name" value="Znf_CCCH"/>
</dbReference>
<keyword evidence="4 6" id="KW-0694">RNA-binding</keyword>
<dbReference type="Pfam" id="PF00076">
    <property type="entry name" value="RRM_1"/>
    <property type="match status" value="1"/>
</dbReference>
<evidence type="ECO:0000256" key="5">
    <source>
        <dbReference type="ARBA" id="ARBA00043866"/>
    </source>
</evidence>
<evidence type="ECO:0000256" key="7">
    <source>
        <dbReference type="PROSITE-ProRule" id="PRU00723"/>
    </source>
</evidence>
<name>A0AAJ0HI41_9PEZI</name>
<feature type="compositionally biased region" description="Acidic residues" evidence="9">
    <location>
        <begin position="762"/>
        <end position="774"/>
    </location>
</feature>
<dbReference type="SUPFAM" id="SSF54928">
    <property type="entry name" value="RNA-binding domain, RBD"/>
    <property type="match status" value="1"/>
</dbReference>
<keyword evidence="8" id="KW-0175">Coiled coil</keyword>
<dbReference type="Proteomes" id="UP001275084">
    <property type="component" value="Unassembled WGS sequence"/>
</dbReference>